<protein>
    <submittedName>
        <fullName evidence="1">Uncharacterized protein</fullName>
    </submittedName>
</protein>
<dbReference type="EMBL" id="LUEZ02000096">
    <property type="protein sequence ID" value="RDB14573.1"/>
    <property type="molecule type" value="Genomic_DNA"/>
</dbReference>
<sequence length="77" mass="8938">MYNTNSHMRMLTCFVNFASFFIFHALSTQLKYLLPSITIPHPQEDLDISTFISSLRYPEICKIIYRESPAARQAPPN</sequence>
<dbReference type="InParanoid" id="A0A369J4E1"/>
<dbReference type="AlphaFoldDB" id="A0A369J4E1"/>
<organism evidence="1 2">
    <name type="scientific">Hypsizygus marmoreus</name>
    <name type="common">White beech mushroom</name>
    <name type="synonym">Agaricus marmoreus</name>
    <dbReference type="NCBI Taxonomy" id="39966"/>
    <lineage>
        <taxon>Eukaryota</taxon>
        <taxon>Fungi</taxon>
        <taxon>Dikarya</taxon>
        <taxon>Basidiomycota</taxon>
        <taxon>Agaricomycotina</taxon>
        <taxon>Agaricomycetes</taxon>
        <taxon>Agaricomycetidae</taxon>
        <taxon>Agaricales</taxon>
        <taxon>Tricholomatineae</taxon>
        <taxon>Lyophyllaceae</taxon>
        <taxon>Hypsizygus</taxon>
    </lineage>
</organism>
<gene>
    <name evidence="1" type="ORF">Hypma_016294</name>
</gene>
<accession>A0A369J4E1</accession>
<keyword evidence="2" id="KW-1185">Reference proteome</keyword>
<proteinExistence type="predicted"/>
<name>A0A369J4E1_HYPMA</name>
<dbReference type="Proteomes" id="UP000076154">
    <property type="component" value="Unassembled WGS sequence"/>
</dbReference>
<evidence type="ECO:0000313" key="1">
    <source>
        <dbReference type="EMBL" id="RDB14573.1"/>
    </source>
</evidence>
<reference evidence="1" key="1">
    <citation type="submission" date="2018-04" db="EMBL/GenBank/DDBJ databases">
        <title>Whole genome sequencing of Hypsizygus marmoreus.</title>
        <authorList>
            <person name="Choi I.-G."/>
            <person name="Min B."/>
            <person name="Kim J.-G."/>
            <person name="Kim S."/>
            <person name="Oh Y.-L."/>
            <person name="Kong W.-S."/>
            <person name="Park H."/>
            <person name="Jeong J."/>
            <person name="Song E.-S."/>
        </authorList>
    </citation>
    <scope>NUCLEOTIDE SEQUENCE [LARGE SCALE GENOMIC DNA]</scope>
    <source>
        <strain evidence="1">51987-8</strain>
    </source>
</reference>
<evidence type="ECO:0000313" key="2">
    <source>
        <dbReference type="Proteomes" id="UP000076154"/>
    </source>
</evidence>
<comment type="caution">
    <text evidence="1">The sequence shown here is derived from an EMBL/GenBank/DDBJ whole genome shotgun (WGS) entry which is preliminary data.</text>
</comment>